<name>A0A6A6RCV1_9PEZI</name>
<feature type="coiled-coil region" evidence="1">
    <location>
        <begin position="39"/>
        <end position="73"/>
    </location>
</feature>
<dbReference type="InterPro" id="IPR011009">
    <property type="entry name" value="Kinase-like_dom_sf"/>
</dbReference>
<dbReference type="SUPFAM" id="SSF56112">
    <property type="entry name" value="Protein kinase-like (PK-like)"/>
    <property type="match status" value="1"/>
</dbReference>
<dbReference type="Proteomes" id="UP000799750">
    <property type="component" value="Unassembled WGS sequence"/>
</dbReference>
<dbReference type="Pfam" id="PF14479">
    <property type="entry name" value="HeLo"/>
    <property type="match status" value="1"/>
</dbReference>
<keyword evidence="4" id="KW-1185">Reference proteome</keyword>
<evidence type="ECO:0000256" key="1">
    <source>
        <dbReference type="SAM" id="Coils"/>
    </source>
</evidence>
<dbReference type="EMBL" id="MU004181">
    <property type="protein sequence ID" value="KAF2502222.1"/>
    <property type="molecule type" value="Genomic_DNA"/>
</dbReference>
<dbReference type="InterPro" id="IPR038305">
    <property type="entry name" value="HeLo_sf"/>
</dbReference>
<feature type="non-terminal residue" evidence="3">
    <location>
        <position position="401"/>
    </location>
</feature>
<evidence type="ECO:0000313" key="4">
    <source>
        <dbReference type="Proteomes" id="UP000799750"/>
    </source>
</evidence>
<dbReference type="InterPro" id="IPR029498">
    <property type="entry name" value="HeLo_dom"/>
</dbReference>
<dbReference type="AlphaFoldDB" id="A0A6A6RCV1"/>
<evidence type="ECO:0000313" key="3">
    <source>
        <dbReference type="EMBL" id="KAF2502222.1"/>
    </source>
</evidence>
<sequence length="401" mass="45151">MPQGSSPPPPAQLKVKRSLTARSFKPTFLHKGVRKTSWVASDKQQIKESIERLRELNDNLEDLILDAKRVGLEYRLVAAPLAAVDTVGDMRMMQADSENEYPAMNRGAKIKEMGVRIIDDLPPASNDPPLQRFGLVTKCIQWSNSEQSEDTYRPRTYGVYVPPQNTVNGAETPILVEWREKFASQTTNAATEYCLDSLIAMLKIMSTESSNRSDDDDRARAIDFSIPEPLGWIATLSQDRIGLVFKAPFADPRPPLSFYDHVRTCRRTKQPPPSLSERFDLAFGLAKTLGSLVAVEWVHKAFHSHNLVFFHKAGYRKLFLSGFTYARPQDVINDLSMPSEGDHDITLYLPRDPKKRKTAAGDVYALGIMLLEIGFWYNVESLVRKESLDVLVAELGFRCGS</sequence>
<reference evidence="3" key="1">
    <citation type="journal article" date="2020" name="Stud. Mycol.">
        <title>101 Dothideomycetes genomes: a test case for predicting lifestyles and emergence of pathogens.</title>
        <authorList>
            <person name="Haridas S."/>
            <person name="Albert R."/>
            <person name="Binder M."/>
            <person name="Bloem J."/>
            <person name="Labutti K."/>
            <person name="Salamov A."/>
            <person name="Andreopoulos B."/>
            <person name="Baker S."/>
            <person name="Barry K."/>
            <person name="Bills G."/>
            <person name="Bluhm B."/>
            <person name="Cannon C."/>
            <person name="Castanera R."/>
            <person name="Culley D."/>
            <person name="Daum C."/>
            <person name="Ezra D."/>
            <person name="Gonzalez J."/>
            <person name="Henrissat B."/>
            <person name="Kuo A."/>
            <person name="Liang C."/>
            <person name="Lipzen A."/>
            <person name="Lutzoni F."/>
            <person name="Magnuson J."/>
            <person name="Mondo S."/>
            <person name="Nolan M."/>
            <person name="Ohm R."/>
            <person name="Pangilinan J."/>
            <person name="Park H.-J."/>
            <person name="Ramirez L."/>
            <person name="Alfaro M."/>
            <person name="Sun H."/>
            <person name="Tritt A."/>
            <person name="Yoshinaga Y."/>
            <person name="Zwiers L.-H."/>
            <person name="Turgeon B."/>
            <person name="Goodwin S."/>
            <person name="Spatafora J."/>
            <person name="Crous P."/>
            <person name="Grigoriev I."/>
        </authorList>
    </citation>
    <scope>NUCLEOTIDE SEQUENCE</scope>
    <source>
        <strain evidence="3">CBS 269.34</strain>
    </source>
</reference>
<gene>
    <name evidence="3" type="ORF">BU16DRAFT_611913</name>
</gene>
<dbReference type="OrthoDB" id="1911848at2759"/>
<evidence type="ECO:0000259" key="2">
    <source>
        <dbReference type="Pfam" id="PF14479"/>
    </source>
</evidence>
<dbReference type="PANTHER" id="PTHR37542">
    <property type="entry name" value="HELO DOMAIN-CONTAINING PROTEIN-RELATED"/>
    <property type="match status" value="1"/>
</dbReference>
<feature type="domain" description="Prion-inhibition and propagation HeLo" evidence="2">
    <location>
        <begin position="31"/>
        <end position="67"/>
    </location>
</feature>
<organism evidence="3 4">
    <name type="scientific">Lophium mytilinum</name>
    <dbReference type="NCBI Taxonomy" id="390894"/>
    <lineage>
        <taxon>Eukaryota</taxon>
        <taxon>Fungi</taxon>
        <taxon>Dikarya</taxon>
        <taxon>Ascomycota</taxon>
        <taxon>Pezizomycotina</taxon>
        <taxon>Dothideomycetes</taxon>
        <taxon>Pleosporomycetidae</taxon>
        <taxon>Mytilinidiales</taxon>
        <taxon>Mytilinidiaceae</taxon>
        <taxon>Lophium</taxon>
    </lineage>
</organism>
<dbReference type="Gene3D" id="1.20.120.1020">
    <property type="entry name" value="Prion-inhibition and propagation, HeLo domain"/>
    <property type="match status" value="1"/>
</dbReference>
<dbReference type="PANTHER" id="PTHR37542:SF3">
    <property type="entry name" value="PRION-INHIBITION AND PROPAGATION HELO DOMAIN-CONTAINING PROTEIN"/>
    <property type="match status" value="1"/>
</dbReference>
<proteinExistence type="predicted"/>
<keyword evidence="1" id="KW-0175">Coiled coil</keyword>
<accession>A0A6A6RCV1</accession>
<protein>
    <recommendedName>
        <fullName evidence="2">Prion-inhibition and propagation HeLo domain-containing protein</fullName>
    </recommendedName>
</protein>